<dbReference type="InterPro" id="IPR010998">
    <property type="entry name" value="Integrase_recombinase_N"/>
</dbReference>
<dbReference type="CDD" id="cd00397">
    <property type="entry name" value="DNA_BRE_C"/>
    <property type="match status" value="1"/>
</dbReference>
<dbReference type="GO" id="GO:0003677">
    <property type="term" value="F:DNA binding"/>
    <property type="evidence" value="ECO:0007669"/>
    <property type="project" value="UniProtKB-UniRule"/>
</dbReference>
<comment type="caution">
    <text evidence="7">The sequence shown here is derived from an EMBL/GenBank/DDBJ whole genome shotgun (WGS) entry which is preliminary data.</text>
</comment>
<dbReference type="Gene3D" id="1.10.443.10">
    <property type="entry name" value="Intergrase catalytic core"/>
    <property type="match status" value="1"/>
</dbReference>
<dbReference type="InterPro" id="IPR013762">
    <property type="entry name" value="Integrase-like_cat_sf"/>
</dbReference>
<dbReference type="InterPro" id="IPR044068">
    <property type="entry name" value="CB"/>
</dbReference>
<dbReference type="InterPro" id="IPR050090">
    <property type="entry name" value="Tyrosine_recombinase_XerCD"/>
</dbReference>
<evidence type="ECO:0000256" key="4">
    <source>
        <dbReference type="PROSITE-ProRule" id="PRU01248"/>
    </source>
</evidence>
<evidence type="ECO:0000259" key="6">
    <source>
        <dbReference type="PROSITE" id="PS51900"/>
    </source>
</evidence>
<keyword evidence="3" id="KW-0233">DNA recombination</keyword>
<feature type="domain" description="Tyr recombinase" evidence="5">
    <location>
        <begin position="119"/>
        <end position="303"/>
    </location>
</feature>
<dbReference type="Proteomes" id="UP000027731">
    <property type="component" value="Unassembled WGS sequence"/>
</dbReference>
<evidence type="ECO:0000313" key="8">
    <source>
        <dbReference type="Proteomes" id="UP000027731"/>
    </source>
</evidence>
<dbReference type="PANTHER" id="PTHR30349:SF41">
    <property type="entry name" value="INTEGRASE_RECOMBINASE PROTEIN MJ0367-RELATED"/>
    <property type="match status" value="1"/>
</dbReference>
<name>A0A073JQJ0_LIMRT</name>
<dbReference type="InterPro" id="IPR011010">
    <property type="entry name" value="DNA_brk_join_enz"/>
</dbReference>
<dbReference type="Pfam" id="PF00589">
    <property type="entry name" value="Phage_integrase"/>
    <property type="match status" value="1"/>
</dbReference>
<dbReference type="GO" id="GO:0015074">
    <property type="term" value="P:DNA integration"/>
    <property type="evidence" value="ECO:0007669"/>
    <property type="project" value="InterPro"/>
</dbReference>
<evidence type="ECO:0000313" key="7">
    <source>
        <dbReference type="EMBL" id="KEK16133.1"/>
    </source>
</evidence>
<protein>
    <submittedName>
        <fullName evidence="7">Integrase</fullName>
    </submittedName>
</protein>
<dbReference type="PATRIC" id="fig|1598.90.peg.545"/>
<dbReference type="SUPFAM" id="SSF56349">
    <property type="entry name" value="DNA breaking-rejoining enzymes"/>
    <property type="match status" value="1"/>
</dbReference>
<dbReference type="GO" id="GO:0006310">
    <property type="term" value="P:DNA recombination"/>
    <property type="evidence" value="ECO:0007669"/>
    <property type="project" value="UniProtKB-KW"/>
</dbReference>
<evidence type="ECO:0000256" key="1">
    <source>
        <dbReference type="ARBA" id="ARBA00008857"/>
    </source>
</evidence>
<gene>
    <name evidence="7" type="ORF">LR3_08730</name>
</gene>
<dbReference type="Gene3D" id="1.10.150.130">
    <property type="match status" value="1"/>
</dbReference>
<sequence length="346" mass="40275">MSEEMINVYRTWINSLASANTIHKYTSSVTLFSNMVFKKKPTEISEFDLVHLRYSDVLNKFVTPLKKNDIKGSTIKGHLIAVRSLMKMIKKEGIYDKANIDDLNNYVLTDKTLKTNDVKHHEAISLEELDQFKDFLTKRKYRDDQDRMMGKKYAELVDFMFKTGIRVTATFSIKWIDFQFIVAHDGTRFARLDVIDKGHKLNTKYLTLSYYQNLHDLLFTGSDEEFVFGELSHESLKNAFRDFSRKINHKLSPHSLRAGAATTLYYQTKDIMLVKDFLDHESVANTEKYIHNQTDPTMTGTAMLTSDYDYSEIDNLSKEQLLMLIHSRPEIENMVYRAGKDHKALN</sequence>
<keyword evidence="2 4" id="KW-0238">DNA-binding</keyword>
<reference evidence="7 8" key="1">
    <citation type="submission" date="2014-06" db="EMBL/GenBank/DDBJ databases">
        <title>Genetic determinant of reutericyclin biosynthesis of Lactobacillus reuteri.</title>
        <authorList>
            <person name="Lin X."/>
            <person name="Duar R."/>
            <person name="Walter J."/>
            <person name="Gaenzle M."/>
        </authorList>
    </citation>
    <scope>NUCLEOTIDE SEQUENCE [LARGE SCALE GENOMIC DNA]</scope>
    <source>
        <strain evidence="7 8">LTH2584</strain>
    </source>
</reference>
<evidence type="ECO:0000256" key="3">
    <source>
        <dbReference type="ARBA" id="ARBA00023172"/>
    </source>
</evidence>
<accession>A0A073JQJ0</accession>
<dbReference type="PANTHER" id="PTHR30349">
    <property type="entry name" value="PHAGE INTEGRASE-RELATED"/>
    <property type="match status" value="1"/>
</dbReference>
<evidence type="ECO:0000256" key="2">
    <source>
        <dbReference type="ARBA" id="ARBA00023125"/>
    </source>
</evidence>
<dbReference type="PROSITE" id="PS51898">
    <property type="entry name" value="TYR_RECOMBINASE"/>
    <property type="match status" value="1"/>
</dbReference>
<dbReference type="InterPro" id="IPR002104">
    <property type="entry name" value="Integrase_catalytic"/>
</dbReference>
<feature type="domain" description="Core-binding (CB)" evidence="6">
    <location>
        <begin position="3"/>
        <end position="90"/>
    </location>
</feature>
<evidence type="ECO:0000259" key="5">
    <source>
        <dbReference type="PROSITE" id="PS51898"/>
    </source>
</evidence>
<dbReference type="AlphaFoldDB" id="A0A073JQJ0"/>
<organism evidence="7 8">
    <name type="scientific">Limosilactobacillus reuteri</name>
    <name type="common">Lactobacillus reuteri</name>
    <dbReference type="NCBI Taxonomy" id="1598"/>
    <lineage>
        <taxon>Bacteria</taxon>
        <taxon>Bacillati</taxon>
        <taxon>Bacillota</taxon>
        <taxon>Bacilli</taxon>
        <taxon>Lactobacillales</taxon>
        <taxon>Lactobacillaceae</taxon>
        <taxon>Limosilactobacillus</taxon>
    </lineage>
</organism>
<comment type="similarity">
    <text evidence="1">Belongs to the 'phage' integrase family.</text>
</comment>
<proteinExistence type="inferred from homology"/>
<dbReference type="PROSITE" id="PS51900">
    <property type="entry name" value="CB"/>
    <property type="match status" value="1"/>
</dbReference>
<dbReference type="EMBL" id="JOSX01000010">
    <property type="protein sequence ID" value="KEK16133.1"/>
    <property type="molecule type" value="Genomic_DNA"/>
</dbReference>